<organism evidence="3 4">
    <name type="scientific">Lentinula detonsa</name>
    <dbReference type="NCBI Taxonomy" id="2804962"/>
    <lineage>
        <taxon>Eukaryota</taxon>
        <taxon>Fungi</taxon>
        <taxon>Dikarya</taxon>
        <taxon>Basidiomycota</taxon>
        <taxon>Agaricomycotina</taxon>
        <taxon>Agaricomycetes</taxon>
        <taxon>Agaricomycetidae</taxon>
        <taxon>Agaricales</taxon>
        <taxon>Marasmiineae</taxon>
        <taxon>Omphalotaceae</taxon>
        <taxon>Lentinula</taxon>
    </lineage>
</organism>
<accession>A0AA38UU39</accession>
<evidence type="ECO:0000313" key="3">
    <source>
        <dbReference type="EMBL" id="KAJ3986872.1"/>
    </source>
</evidence>
<comment type="caution">
    <text evidence="3">The sequence shown here is derived from an EMBL/GenBank/DDBJ whole genome shotgun (WGS) entry which is preliminary data.</text>
</comment>
<sequence length="387" mass="42315">MAPPRPPFGTDEPESIYETPNHPQRRIRQPAPVDPNSRTSAYNVLVVSFSPKIDLTSTHLPSYNTYLHDDTNRQSGIDALGAGFMNGSMDDDDDELEEKYNPFTSAKEKEASKQAMLAAAIGPRKTPTPPPQYIASPRPGYAAPIEALSRPEPAAVPAIRQSPNGLSINTSNNPFATPMDRQAFPGGPHIPQPIAVPSTPHPLQPPMTPITPVFARPRQQDVHFDEKPIMRGAGEGTSIPSRGEKGDDFWRRFSVVVKEQNSKPAQLKQSSWLKTTQGRTNSMFRWVFFIGMILAVCALGAIGLWWYASHNSTAHDQPQALGGSEKESGSSSTVGVASSAATLQASLHVSPTNTVARRILDEVYEPQPTGLSSHKWHKRVLHLNRVD</sequence>
<dbReference type="AlphaFoldDB" id="A0AA38UU39"/>
<keyword evidence="2" id="KW-0472">Membrane</keyword>
<evidence type="ECO:0000256" key="1">
    <source>
        <dbReference type="SAM" id="MobiDB-lite"/>
    </source>
</evidence>
<gene>
    <name evidence="3" type="ORF">F5890DRAFT_1551930</name>
</gene>
<dbReference type="Proteomes" id="UP001163850">
    <property type="component" value="Unassembled WGS sequence"/>
</dbReference>
<keyword evidence="2" id="KW-0812">Transmembrane</keyword>
<feature type="region of interest" description="Disordered" evidence="1">
    <location>
        <begin position="1"/>
        <end position="38"/>
    </location>
</feature>
<evidence type="ECO:0000256" key="2">
    <source>
        <dbReference type="SAM" id="Phobius"/>
    </source>
</evidence>
<name>A0AA38UU39_9AGAR</name>
<feature type="transmembrane region" description="Helical" evidence="2">
    <location>
        <begin position="286"/>
        <end position="308"/>
    </location>
</feature>
<reference evidence="3" key="1">
    <citation type="submission" date="2022-08" db="EMBL/GenBank/DDBJ databases">
        <authorList>
            <consortium name="DOE Joint Genome Institute"/>
            <person name="Min B."/>
            <person name="Riley R."/>
            <person name="Sierra-Patev S."/>
            <person name="Naranjo-Ortiz M."/>
            <person name="Looney B."/>
            <person name="Konkel Z."/>
            <person name="Slot J.C."/>
            <person name="Sakamoto Y."/>
            <person name="Steenwyk J.L."/>
            <person name="Rokas A."/>
            <person name="Carro J."/>
            <person name="Camarero S."/>
            <person name="Ferreira P."/>
            <person name="Molpeceres G."/>
            <person name="Ruiz-Duenas F.J."/>
            <person name="Serrano A."/>
            <person name="Henrissat B."/>
            <person name="Drula E."/>
            <person name="Hughes K.W."/>
            <person name="Mata J.L."/>
            <person name="Ishikawa N.K."/>
            <person name="Vargas-Isla R."/>
            <person name="Ushijima S."/>
            <person name="Smith C.A."/>
            <person name="Ahrendt S."/>
            <person name="Andreopoulos W."/>
            <person name="He G."/>
            <person name="Labutti K."/>
            <person name="Lipzen A."/>
            <person name="Ng V."/>
            <person name="Sandor L."/>
            <person name="Barry K."/>
            <person name="Martinez A.T."/>
            <person name="Xiao Y."/>
            <person name="Gibbons J.G."/>
            <person name="Terashima K."/>
            <person name="Hibbett D.S."/>
            <person name="Grigoriev I.V."/>
        </authorList>
    </citation>
    <scope>NUCLEOTIDE SEQUENCE</scope>
    <source>
        <strain evidence="3">TFB7829</strain>
    </source>
</reference>
<feature type="region of interest" description="Disordered" evidence="1">
    <location>
        <begin position="316"/>
        <end position="335"/>
    </location>
</feature>
<keyword evidence="2" id="KW-1133">Transmembrane helix</keyword>
<evidence type="ECO:0000313" key="4">
    <source>
        <dbReference type="Proteomes" id="UP001163850"/>
    </source>
</evidence>
<protein>
    <submittedName>
        <fullName evidence="3">Uncharacterized protein</fullName>
    </submittedName>
</protein>
<proteinExistence type="predicted"/>
<dbReference type="EMBL" id="MU801933">
    <property type="protein sequence ID" value="KAJ3986872.1"/>
    <property type="molecule type" value="Genomic_DNA"/>
</dbReference>